<protein>
    <submittedName>
        <fullName evidence="2">Uncharacterized protein</fullName>
    </submittedName>
</protein>
<dbReference type="Gene3D" id="1.10.287.1080">
    <property type="entry name" value="MazG-like"/>
    <property type="match status" value="1"/>
</dbReference>
<reference evidence="2" key="1">
    <citation type="journal article" date="2015" name="Nature">
        <title>Complex archaea that bridge the gap between prokaryotes and eukaryotes.</title>
        <authorList>
            <person name="Spang A."/>
            <person name="Saw J.H."/>
            <person name="Jorgensen S.L."/>
            <person name="Zaremba-Niedzwiedzka K."/>
            <person name="Martijn J."/>
            <person name="Lind A.E."/>
            <person name="van Eijk R."/>
            <person name="Schleper C."/>
            <person name="Guy L."/>
            <person name="Ettema T.J."/>
        </authorList>
    </citation>
    <scope>NUCLEOTIDE SEQUENCE</scope>
</reference>
<dbReference type="EMBL" id="LAZR01000069">
    <property type="protein sequence ID" value="KKN95560.1"/>
    <property type="molecule type" value="Genomic_DNA"/>
</dbReference>
<comment type="caution">
    <text evidence="2">The sequence shown here is derived from an EMBL/GenBank/DDBJ whole genome shotgun (WGS) entry which is preliminary data.</text>
</comment>
<dbReference type="AlphaFoldDB" id="A0A0F9UQY9"/>
<keyword evidence="1" id="KW-0175">Coiled coil</keyword>
<evidence type="ECO:0000256" key="1">
    <source>
        <dbReference type="SAM" id="Coils"/>
    </source>
</evidence>
<accession>A0A0F9UQY9</accession>
<sequence>MVDKTESLEKTHGLNTSNFIKPINAMKLSIPIDYTPDYIKDLYRRADDYWGDKQLIMLFEEIGELTEVITNIYFPIDNGGRIVDELVDVFIMLEQFAWKYNLDRVETIAQEMHANMYVRLINEILTISNLTQQASRLIRGRASVSDMNLALARFDSLFKGLVKHYGLRKKIIARYKFKIDRLEERIRGHELKKKTVSTEEASVSLDSNLGITYHIPAHVYARMAKHSREHDGVNVKIRMSTVLEWAWLERHDLRTTLEKAEREDPTQEYNERVFGLIVDMEYLWDKAALYRQFEVGE</sequence>
<evidence type="ECO:0000313" key="2">
    <source>
        <dbReference type="EMBL" id="KKN95560.1"/>
    </source>
</evidence>
<organism evidence="2">
    <name type="scientific">marine sediment metagenome</name>
    <dbReference type="NCBI Taxonomy" id="412755"/>
    <lineage>
        <taxon>unclassified sequences</taxon>
        <taxon>metagenomes</taxon>
        <taxon>ecological metagenomes</taxon>
    </lineage>
</organism>
<gene>
    <name evidence="2" type="ORF">LCGC14_0174280</name>
</gene>
<name>A0A0F9UQY9_9ZZZZ</name>
<proteinExistence type="predicted"/>
<feature type="coiled-coil region" evidence="1">
    <location>
        <begin position="172"/>
        <end position="199"/>
    </location>
</feature>
<dbReference type="SUPFAM" id="SSF101386">
    <property type="entry name" value="all-alpha NTP pyrophosphatases"/>
    <property type="match status" value="1"/>
</dbReference>